<feature type="region of interest" description="Disordered" evidence="1">
    <location>
        <begin position="1"/>
        <end position="99"/>
    </location>
</feature>
<comment type="caution">
    <text evidence="2">The sequence shown here is derived from an EMBL/GenBank/DDBJ whole genome shotgun (WGS) entry which is preliminary data.</text>
</comment>
<feature type="compositionally biased region" description="Basic residues" evidence="1">
    <location>
        <begin position="24"/>
        <end position="39"/>
    </location>
</feature>
<evidence type="ECO:0000256" key="1">
    <source>
        <dbReference type="SAM" id="MobiDB-lite"/>
    </source>
</evidence>
<gene>
    <name evidence="2" type="ORF">BAE44_0022769</name>
</gene>
<reference evidence="2 3" key="1">
    <citation type="submission" date="2016-09" db="EMBL/GenBank/DDBJ databases">
        <title>The draft genome of Dichanthelium oligosanthes: A C3 panicoid grass species.</title>
        <authorList>
            <person name="Studer A.J."/>
            <person name="Schnable J.C."/>
            <person name="Brutnell T.P."/>
        </authorList>
    </citation>
    <scope>NUCLEOTIDE SEQUENCE [LARGE SCALE GENOMIC DNA]</scope>
    <source>
        <strain evidence="3">cv. Kellogg 1175</strain>
        <tissue evidence="2">Leaf</tissue>
    </source>
</reference>
<protein>
    <submittedName>
        <fullName evidence="2">Uncharacterized protein</fullName>
    </submittedName>
</protein>
<evidence type="ECO:0000313" key="3">
    <source>
        <dbReference type="Proteomes" id="UP000095767"/>
    </source>
</evidence>
<dbReference type="Proteomes" id="UP000095767">
    <property type="component" value="Unassembled WGS sequence"/>
</dbReference>
<organism evidence="2 3">
    <name type="scientific">Dichanthelium oligosanthes</name>
    <dbReference type="NCBI Taxonomy" id="888268"/>
    <lineage>
        <taxon>Eukaryota</taxon>
        <taxon>Viridiplantae</taxon>
        <taxon>Streptophyta</taxon>
        <taxon>Embryophyta</taxon>
        <taxon>Tracheophyta</taxon>
        <taxon>Spermatophyta</taxon>
        <taxon>Magnoliopsida</taxon>
        <taxon>Liliopsida</taxon>
        <taxon>Poales</taxon>
        <taxon>Poaceae</taxon>
        <taxon>PACMAD clade</taxon>
        <taxon>Panicoideae</taxon>
        <taxon>Panicodae</taxon>
        <taxon>Paniceae</taxon>
        <taxon>Dichantheliinae</taxon>
        <taxon>Dichanthelium</taxon>
    </lineage>
</organism>
<dbReference type="EMBL" id="LWDX02063674">
    <property type="protein sequence ID" value="OEL16210.1"/>
    <property type="molecule type" value="Genomic_DNA"/>
</dbReference>
<proteinExistence type="predicted"/>
<evidence type="ECO:0000313" key="2">
    <source>
        <dbReference type="EMBL" id="OEL16210.1"/>
    </source>
</evidence>
<accession>A0A1E5UTM0</accession>
<sequence>LQRRARARGLRPLAARRGAGGAVARRRAVPQARGRRRRSREGAPQLLARQPEAASELPWKSTVLSQTKQSRSREHKWHVSSPSNTLVPSVRMPRLDVSH</sequence>
<keyword evidence="3" id="KW-1185">Reference proteome</keyword>
<dbReference type="AlphaFoldDB" id="A0A1E5UTM0"/>
<feature type="non-terminal residue" evidence="2">
    <location>
        <position position="1"/>
    </location>
</feature>
<name>A0A1E5UTM0_9POAL</name>